<evidence type="ECO:0000313" key="3">
    <source>
        <dbReference type="EMBL" id="GAH49050.1"/>
    </source>
</evidence>
<dbReference type="SUPFAM" id="SSF52518">
    <property type="entry name" value="Thiamin diphosphate-binding fold (THDP-binding)"/>
    <property type="match status" value="1"/>
</dbReference>
<dbReference type="EMBL" id="BARU01021748">
    <property type="protein sequence ID" value="GAH49050.1"/>
    <property type="molecule type" value="Genomic_DNA"/>
</dbReference>
<dbReference type="InterPro" id="IPR051479">
    <property type="entry name" value="PorB-like"/>
</dbReference>
<gene>
    <name evidence="3" type="ORF">S03H2_35539</name>
</gene>
<dbReference type="InterPro" id="IPR029061">
    <property type="entry name" value="THDP-binding"/>
</dbReference>
<dbReference type="InterPro" id="IPR011766">
    <property type="entry name" value="TPP_enzyme_TPP-bd"/>
</dbReference>
<dbReference type="Pfam" id="PF02775">
    <property type="entry name" value="TPP_enzyme_C"/>
    <property type="match status" value="1"/>
</dbReference>
<evidence type="ECO:0000259" key="2">
    <source>
        <dbReference type="Pfam" id="PF02775"/>
    </source>
</evidence>
<dbReference type="Gene3D" id="3.40.50.970">
    <property type="match status" value="2"/>
</dbReference>
<dbReference type="PANTHER" id="PTHR42897:SF2">
    <property type="entry name" value="PYRUVATE SYNTHASE SUBUNIT PORB"/>
    <property type="match status" value="1"/>
</dbReference>
<comment type="caution">
    <text evidence="3">The sequence shown here is derived from an EMBL/GenBank/DDBJ whole genome shotgun (WGS) entry which is preliminary data.</text>
</comment>
<keyword evidence="1" id="KW-0560">Oxidoreductase</keyword>
<feature type="non-terminal residue" evidence="3">
    <location>
        <position position="156"/>
    </location>
</feature>
<proteinExistence type="predicted"/>
<name>X1GW45_9ZZZZ</name>
<reference evidence="3" key="1">
    <citation type="journal article" date="2014" name="Front. Microbiol.">
        <title>High frequency of phylogenetically diverse reductive dehalogenase-homologous genes in deep subseafloor sedimentary metagenomes.</title>
        <authorList>
            <person name="Kawai M."/>
            <person name="Futagami T."/>
            <person name="Toyoda A."/>
            <person name="Takaki Y."/>
            <person name="Nishi S."/>
            <person name="Hori S."/>
            <person name="Arai W."/>
            <person name="Tsubouchi T."/>
            <person name="Morono Y."/>
            <person name="Uchiyama I."/>
            <person name="Ito T."/>
            <person name="Fujiyama A."/>
            <person name="Inagaki F."/>
            <person name="Takami H."/>
        </authorList>
    </citation>
    <scope>NUCLEOTIDE SEQUENCE</scope>
    <source>
        <strain evidence="3">Expedition CK06-06</strain>
    </source>
</reference>
<dbReference type="GO" id="GO:0030976">
    <property type="term" value="F:thiamine pyrophosphate binding"/>
    <property type="evidence" value="ECO:0007669"/>
    <property type="project" value="InterPro"/>
</dbReference>
<dbReference type="AlphaFoldDB" id="X1GW45"/>
<dbReference type="GO" id="GO:0016491">
    <property type="term" value="F:oxidoreductase activity"/>
    <property type="evidence" value="ECO:0007669"/>
    <property type="project" value="UniProtKB-KW"/>
</dbReference>
<protein>
    <recommendedName>
        <fullName evidence="2">Thiamine pyrophosphate enzyme TPP-binding domain-containing protein</fullName>
    </recommendedName>
</protein>
<evidence type="ECO:0000256" key="1">
    <source>
        <dbReference type="ARBA" id="ARBA00023002"/>
    </source>
</evidence>
<dbReference type="PANTHER" id="PTHR42897">
    <property type="entry name" value="PYRUVATE SYNTHASE SUBUNIT PORB"/>
    <property type="match status" value="1"/>
</dbReference>
<accession>X1GW45</accession>
<sequence>MEKYAVFVPKLVTRRENFTPGHRACLGCGEALAVRLACKALGQNVIIVSATGCMEVISTPLPYTSWRVAWIHTLFENTGAVASGIEAGLKVMMRKGERPDKEINVVVMAGDGGTSDIGLQALSGALERGHDFLYICLDNEAYMNTGIQRSSATPFG</sequence>
<feature type="domain" description="Thiamine pyrophosphate enzyme TPP-binding" evidence="2">
    <location>
        <begin position="51"/>
        <end position="150"/>
    </location>
</feature>
<organism evidence="3">
    <name type="scientific">marine sediment metagenome</name>
    <dbReference type="NCBI Taxonomy" id="412755"/>
    <lineage>
        <taxon>unclassified sequences</taxon>
        <taxon>metagenomes</taxon>
        <taxon>ecological metagenomes</taxon>
    </lineage>
</organism>